<dbReference type="AlphaFoldDB" id="A0A858RI00"/>
<evidence type="ECO:0000259" key="1">
    <source>
        <dbReference type="Pfam" id="PF12706"/>
    </source>
</evidence>
<proteinExistence type="predicted"/>
<dbReference type="GO" id="GO:0070290">
    <property type="term" value="F:N-acylphosphatidylethanolamine-specific phospholipase D activity"/>
    <property type="evidence" value="ECO:0007669"/>
    <property type="project" value="InterPro"/>
</dbReference>
<dbReference type="KEGG" id="luo:HHL09_08645"/>
<dbReference type="PANTHER" id="PTHR15032:SF4">
    <property type="entry name" value="N-ACYL-PHOSPHATIDYLETHANOLAMINE-HYDROLYZING PHOSPHOLIPASE D"/>
    <property type="match status" value="1"/>
</dbReference>
<dbReference type="EMBL" id="CP051774">
    <property type="protein sequence ID" value="QJE95850.1"/>
    <property type="molecule type" value="Genomic_DNA"/>
</dbReference>
<reference evidence="2 3" key="1">
    <citation type="submission" date="2020-04" db="EMBL/GenBank/DDBJ databases">
        <title>Luteolibacter sp. G-1-1-1 isolated from soil.</title>
        <authorList>
            <person name="Dahal R.H."/>
        </authorList>
    </citation>
    <scope>NUCLEOTIDE SEQUENCE [LARGE SCALE GENOMIC DNA]</scope>
    <source>
        <strain evidence="2 3">G-1-1-1</strain>
    </source>
</reference>
<organism evidence="2 3">
    <name type="scientific">Luteolibacter luteus</name>
    <dbReference type="NCBI Taxonomy" id="2728835"/>
    <lineage>
        <taxon>Bacteria</taxon>
        <taxon>Pseudomonadati</taxon>
        <taxon>Verrucomicrobiota</taxon>
        <taxon>Verrucomicrobiia</taxon>
        <taxon>Verrucomicrobiales</taxon>
        <taxon>Verrucomicrobiaceae</taxon>
        <taxon>Luteolibacter</taxon>
    </lineage>
</organism>
<dbReference type="GO" id="GO:0008270">
    <property type="term" value="F:zinc ion binding"/>
    <property type="evidence" value="ECO:0007669"/>
    <property type="project" value="InterPro"/>
</dbReference>
<dbReference type="InterPro" id="IPR036866">
    <property type="entry name" value="RibonucZ/Hydroxyglut_hydro"/>
</dbReference>
<evidence type="ECO:0000313" key="3">
    <source>
        <dbReference type="Proteomes" id="UP000501812"/>
    </source>
</evidence>
<keyword evidence="3" id="KW-1185">Reference proteome</keyword>
<dbReference type="Gene3D" id="3.60.15.10">
    <property type="entry name" value="Ribonuclease Z/Hydroxyacylglutathione hydrolase-like"/>
    <property type="match status" value="1"/>
</dbReference>
<protein>
    <submittedName>
        <fullName evidence="2">MBL fold metallo-hydrolase</fullName>
    </submittedName>
</protein>
<dbReference type="PANTHER" id="PTHR15032">
    <property type="entry name" value="N-ACYL-PHOSPHATIDYLETHANOLAMINE-HYDROLYZING PHOSPHOLIPASE D"/>
    <property type="match status" value="1"/>
</dbReference>
<dbReference type="PIRSF" id="PIRSF038896">
    <property type="entry name" value="NAPE-PLD"/>
    <property type="match status" value="1"/>
</dbReference>
<dbReference type="InterPro" id="IPR001279">
    <property type="entry name" value="Metallo-B-lactamas"/>
</dbReference>
<dbReference type="RefSeq" id="WP_169454163.1">
    <property type="nucleotide sequence ID" value="NZ_CP051774.1"/>
</dbReference>
<accession>A0A858RI00</accession>
<dbReference type="GO" id="GO:0005737">
    <property type="term" value="C:cytoplasm"/>
    <property type="evidence" value="ECO:0007669"/>
    <property type="project" value="TreeGrafter"/>
</dbReference>
<feature type="domain" description="Metallo-beta-lactamase" evidence="1">
    <location>
        <begin position="72"/>
        <end position="267"/>
    </location>
</feature>
<evidence type="ECO:0000313" key="2">
    <source>
        <dbReference type="EMBL" id="QJE95850.1"/>
    </source>
</evidence>
<name>A0A858RI00_9BACT</name>
<sequence length="310" mass="34773">MPIFSNPWIQDDGRFLDVLKWKFGRGPQEEPSTAPDTPAPYQRMLPQPEPEQGFRVTWLGHSSFLIQGQGLNLLIDPVFSEYCAPLPMKSMRRLVPPGCYLSDLPKIHAVLLSHSHYDHLDLDALRALGMETPLIIAEGHARWLAKKGFKNVRELAWYQDTELAPGITVTATPAQHFTARTPFDRNHAHWCGWLLDAGGLKLWHAGDSGYCPAFEEIGERFGPIDLGMIPIGAYAPRWFMSSIHMDPEQAVKVFQETRCKKAIGMHWGTFRLTDEPMGEPPLKLRAALGEAGIDLDSFVAGSVGQSWEVY</sequence>
<dbReference type="Pfam" id="PF12706">
    <property type="entry name" value="Lactamase_B_2"/>
    <property type="match status" value="1"/>
</dbReference>
<gene>
    <name evidence="2" type="ORF">HHL09_08645</name>
</gene>
<dbReference type="Proteomes" id="UP000501812">
    <property type="component" value="Chromosome"/>
</dbReference>
<keyword evidence="2" id="KW-0378">Hydrolase</keyword>
<dbReference type="SUPFAM" id="SSF56281">
    <property type="entry name" value="Metallo-hydrolase/oxidoreductase"/>
    <property type="match status" value="1"/>
</dbReference>
<dbReference type="InterPro" id="IPR024884">
    <property type="entry name" value="NAPE-PLD"/>
</dbReference>